<dbReference type="AlphaFoldDB" id="A0A6J8BID3"/>
<dbReference type="EMBL" id="CACVKT020003433">
    <property type="protein sequence ID" value="CAC5383695.1"/>
    <property type="molecule type" value="Genomic_DNA"/>
</dbReference>
<dbReference type="OrthoDB" id="6188525at2759"/>
<gene>
    <name evidence="3" type="ORF">MCOR_19415</name>
</gene>
<evidence type="ECO:0000256" key="1">
    <source>
        <dbReference type="SAM" id="MobiDB-lite"/>
    </source>
</evidence>
<feature type="transmembrane region" description="Helical" evidence="2">
    <location>
        <begin position="29"/>
        <end position="51"/>
    </location>
</feature>
<evidence type="ECO:0000313" key="3">
    <source>
        <dbReference type="EMBL" id="CAC5383695.1"/>
    </source>
</evidence>
<feature type="compositionally biased region" description="Low complexity" evidence="1">
    <location>
        <begin position="144"/>
        <end position="158"/>
    </location>
</feature>
<reference evidence="3 4" key="1">
    <citation type="submission" date="2020-06" db="EMBL/GenBank/DDBJ databases">
        <authorList>
            <person name="Li R."/>
            <person name="Bekaert M."/>
        </authorList>
    </citation>
    <scope>NUCLEOTIDE SEQUENCE [LARGE SCALE GENOMIC DNA]</scope>
    <source>
        <strain evidence="4">wild</strain>
    </source>
</reference>
<keyword evidence="2" id="KW-0812">Transmembrane</keyword>
<keyword evidence="2" id="KW-0472">Membrane</keyword>
<accession>A0A6J8BID3</accession>
<keyword evidence="4" id="KW-1185">Reference proteome</keyword>
<proteinExistence type="predicted"/>
<evidence type="ECO:0000256" key="2">
    <source>
        <dbReference type="SAM" id="Phobius"/>
    </source>
</evidence>
<protein>
    <submittedName>
        <fullName evidence="3">Uncharacterized protein</fullName>
    </submittedName>
</protein>
<keyword evidence="2" id="KW-1133">Transmembrane helix</keyword>
<sequence length="207" mass="23243">MITNASIGQHQTQPVQPEIRASRIRALRILGGAQIGLGVVCVILGIVGVILSNIEMNSHCQTYNYYSSDYGYEYRYSYYECGNANTIIIMDLIGMAFSGWQQSVIYIHTAQSGMMHNIPNTPIPTGNQQGFHQIWKPEMQGYNGQQPANMPNNQQQAGHSQGNQIPIQGYYEQPPQQNINEQQLVHTPEAAAYMNQPFSIDDNYIRS</sequence>
<organism evidence="3 4">
    <name type="scientific">Mytilus coruscus</name>
    <name type="common">Sea mussel</name>
    <dbReference type="NCBI Taxonomy" id="42192"/>
    <lineage>
        <taxon>Eukaryota</taxon>
        <taxon>Metazoa</taxon>
        <taxon>Spiralia</taxon>
        <taxon>Lophotrochozoa</taxon>
        <taxon>Mollusca</taxon>
        <taxon>Bivalvia</taxon>
        <taxon>Autobranchia</taxon>
        <taxon>Pteriomorphia</taxon>
        <taxon>Mytilida</taxon>
        <taxon>Mytiloidea</taxon>
        <taxon>Mytilidae</taxon>
        <taxon>Mytilinae</taxon>
        <taxon>Mytilus</taxon>
    </lineage>
</organism>
<name>A0A6J8BID3_MYTCO</name>
<evidence type="ECO:0000313" key="4">
    <source>
        <dbReference type="Proteomes" id="UP000507470"/>
    </source>
</evidence>
<feature type="region of interest" description="Disordered" evidence="1">
    <location>
        <begin position="144"/>
        <end position="167"/>
    </location>
</feature>
<dbReference type="Proteomes" id="UP000507470">
    <property type="component" value="Unassembled WGS sequence"/>
</dbReference>